<evidence type="ECO:0000313" key="1">
    <source>
        <dbReference type="EMBL" id="KAI3721619.1"/>
    </source>
</evidence>
<accession>A0ACB9BGF0</accession>
<keyword evidence="2" id="KW-1185">Reference proteome</keyword>
<name>A0ACB9BGF0_CICIN</name>
<reference evidence="2" key="1">
    <citation type="journal article" date="2022" name="Mol. Ecol. Resour.">
        <title>The genomes of chicory, endive, great burdock and yacon provide insights into Asteraceae palaeo-polyploidization history and plant inulin production.</title>
        <authorList>
            <person name="Fan W."/>
            <person name="Wang S."/>
            <person name="Wang H."/>
            <person name="Wang A."/>
            <person name="Jiang F."/>
            <person name="Liu H."/>
            <person name="Zhao H."/>
            <person name="Xu D."/>
            <person name="Zhang Y."/>
        </authorList>
    </citation>
    <scope>NUCLEOTIDE SEQUENCE [LARGE SCALE GENOMIC DNA]</scope>
    <source>
        <strain evidence="2">cv. Punajuju</strain>
    </source>
</reference>
<protein>
    <submittedName>
        <fullName evidence="1">Uncharacterized protein</fullName>
    </submittedName>
</protein>
<organism evidence="1 2">
    <name type="scientific">Cichorium intybus</name>
    <name type="common">Chicory</name>
    <dbReference type="NCBI Taxonomy" id="13427"/>
    <lineage>
        <taxon>Eukaryota</taxon>
        <taxon>Viridiplantae</taxon>
        <taxon>Streptophyta</taxon>
        <taxon>Embryophyta</taxon>
        <taxon>Tracheophyta</taxon>
        <taxon>Spermatophyta</taxon>
        <taxon>Magnoliopsida</taxon>
        <taxon>eudicotyledons</taxon>
        <taxon>Gunneridae</taxon>
        <taxon>Pentapetalae</taxon>
        <taxon>asterids</taxon>
        <taxon>campanulids</taxon>
        <taxon>Asterales</taxon>
        <taxon>Asteraceae</taxon>
        <taxon>Cichorioideae</taxon>
        <taxon>Cichorieae</taxon>
        <taxon>Cichoriinae</taxon>
        <taxon>Cichorium</taxon>
    </lineage>
</organism>
<dbReference type="Proteomes" id="UP001055811">
    <property type="component" value="Linkage Group LG06"/>
</dbReference>
<gene>
    <name evidence="1" type="ORF">L2E82_32635</name>
</gene>
<dbReference type="EMBL" id="CM042014">
    <property type="protein sequence ID" value="KAI3721619.1"/>
    <property type="molecule type" value="Genomic_DNA"/>
</dbReference>
<reference evidence="1 2" key="2">
    <citation type="journal article" date="2022" name="Mol. Ecol. Resour.">
        <title>The genomes of chicory, endive, great burdock and yacon provide insights into Asteraceae paleo-polyploidization history and plant inulin production.</title>
        <authorList>
            <person name="Fan W."/>
            <person name="Wang S."/>
            <person name="Wang H."/>
            <person name="Wang A."/>
            <person name="Jiang F."/>
            <person name="Liu H."/>
            <person name="Zhao H."/>
            <person name="Xu D."/>
            <person name="Zhang Y."/>
        </authorList>
    </citation>
    <scope>NUCLEOTIDE SEQUENCE [LARGE SCALE GENOMIC DNA]</scope>
    <source>
        <strain evidence="2">cv. Punajuju</strain>
        <tissue evidence="1">Leaves</tissue>
    </source>
</reference>
<evidence type="ECO:0000313" key="2">
    <source>
        <dbReference type="Proteomes" id="UP001055811"/>
    </source>
</evidence>
<proteinExistence type="predicted"/>
<comment type="caution">
    <text evidence="1">The sequence shown here is derived from an EMBL/GenBank/DDBJ whole genome shotgun (WGS) entry which is preliminary data.</text>
</comment>
<sequence>MADRKTEKPHAIFIPFPLQGHLIPSVLLAVKLASRGFTITFINTESIHHSITKSSSESAANCSYHDGDVFAEARKSGLDIRYATVSDGLPLVFDRSLNHDQYMECLFHVFSAHVDEIVGNLVKCDASINCLIADSFHVWPVMISKKYKLVNISFWTEPALVLNLYYHMDLLKKNGHYDSLDKHEDVIDYIPGVESIKPSDLIYAHTSKHDLTEIAYGLLQSRVSFVWALRPDIVSSNDTNALPLGFEDQEVTKKIKGLMREDKSSELRKEITMVKTTLQDALAVGGSSQRNFDRFISEVKVKTNKMK</sequence>